<keyword evidence="7" id="KW-0732">Signal</keyword>
<comment type="similarity">
    <text evidence="2">Belongs to the phospholipase D family.</text>
</comment>
<feature type="domain" description="PLD phosphodiesterase" evidence="8">
    <location>
        <begin position="115"/>
        <end position="142"/>
    </location>
</feature>
<keyword evidence="5" id="KW-0442">Lipid degradation</keyword>
<protein>
    <recommendedName>
        <fullName evidence="3">phospholipase D</fullName>
        <ecNumber evidence="3">3.1.4.4</ecNumber>
    </recommendedName>
</protein>
<dbReference type="PROSITE" id="PS50035">
    <property type="entry name" value="PLD"/>
    <property type="match status" value="2"/>
</dbReference>
<evidence type="ECO:0000256" key="2">
    <source>
        <dbReference type="ARBA" id="ARBA00008664"/>
    </source>
</evidence>
<dbReference type="Gene3D" id="3.30.870.10">
    <property type="entry name" value="Endonuclease Chain A"/>
    <property type="match status" value="2"/>
</dbReference>
<dbReference type="Pfam" id="PF13091">
    <property type="entry name" value="PLDc_2"/>
    <property type="match status" value="2"/>
</dbReference>
<dbReference type="PANTHER" id="PTHR43856">
    <property type="entry name" value="CARDIOLIPIN HYDROLASE"/>
    <property type="match status" value="1"/>
</dbReference>
<accession>A0ABT1P9R6</accession>
<proteinExistence type="inferred from homology"/>
<dbReference type="Gene3D" id="2.60.40.10">
    <property type="entry name" value="Immunoglobulins"/>
    <property type="match status" value="2"/>
</dbReference>
<dbReference type="InterPro" id="IPR051406">
    <property type="entry name" value="PLD_domain"/>
</dbReference>
<dbReference type="InterPro" id="IPR025202">
    <property type="entry name" value="PLD-like_dom"/>
</dbReference>
<evidence type="ECO:0000256" key="1">
    <source>
        <dbReference type="ARBA" id="ARBA00000798"/>
    </source>
</evidence>
<dbReference type="SUPFAM" id="SSF49313">
    <property type="entry name" value="Cadherin-like"/>
    <property type="match status" value="2"/>
</dbReference>
<evidence type="ECO:0000256" key="7">
    <source>
        <dbReference type="SAM" id="SignalP"/>
    </source>
</evidence>
<comment type="caution">
    <text evidence="9">The sequence shown here is derived from an EMBL/GenBank/DDBJ whole genome shotgun (WGS) entry which is preliminary data.</text>
</comment>
<feature type="domain" description="PLD phosphodiesterase" evidence="8">
    <location>
        <begin position="263"/>
        <end position="294"/>
    </location>
</feature>
<keyword evidence="6" id="KW-0443">Lipid metabolism</keyword>
<gene>
    <name evidence="9" type="ORF">NON19_02870</name>
</gene>
<dbReference type="CDD" id="cd09128">
    <property type="entry name" value="PLDc_unchar1_2"/>
    <property type="match status" value="1"/>
</dbReference>
<organism evidence="9 10">
    <name type="scientific">Streptantibioticus rubrisoli</name>
    <dbReference type="NCBI Taxonomy" id="1387313"/>
    <lineage>
        <taxon>Bacteria</taxon>
        <taxon>Bacillati</taxon>
        <taxon>Actinomycetota</taxon>
        <taxon>Actinomycetes</taxon>
        <taxon>Kitasatosporales</taxon>
        <taxon>Streptomycetaceae</taxon>
        <taxon>Streptantibioticus</taxon>
    </lineage>
</organism>
<dbReference type="Pfam" id="PF05345">
    <property type="entry name" value="He_PIG"/>
    <property type="match status" value="2"/>
</dbReference>
<dbReference type="RefSeq" id="WP_255924926.1">
    <property type="nucleotide sequence ID" value="NZ_JANFNH010000001.1"/>
</dbReference>
<evidence type="ECO:0000256" key="5">
    <source>
        <dbReference type="ARBA" id="ARBA00022963"/>
    </source>
</evidence>
<dbReference type="Proteomes" id="UP001206206">
    <property type="component" value="Unassembled WGS sequence"/>
</dbReference>
<sequence length="667" mass="68444">MSVTRRLRHAVVAGATAAATVLVPTIAHAASAYSLVILPDQGESAIYDFVNSATKSIDVTIYELRDTTLVNDLVNKEKAGVQVRVILDAQHTSVNGAAYSALSAGGVGVTYSSSAYVYTHQKTITVDGAKSYISTGNFDTTYYSTSRDYGVFDSDSNDVAAIEQVFNADYAKTSITPSDGDDLVWSPTDSQSRLLSLINGAQHSLDVEEEEFGDTALVNAIVADAQRGVTVRVVAENQNSKYTGELNQVTAAGGKVTTYTSSTGFYIHAKAIVADYGTSTAKVFAGSENFSDNSLNHNRELGLITTDAGVLSGIESTFSADFNQTSSSSVTVTNPGDQTSTVGTAASLQIAATDTAGGTLSYAATGLPAGLSIDSSTGVISGTPTTAGTSNVTVTATDSTGPSGSTSFTWTVNPAAGNTVTVTNPGNQTSTVGTAASLQIQASDSASGQTLSYSASGLPAGLSIDSASGAISGTPTTAGTSQVTVTVTDSTHASGSASFTWTVNPSSSGCTPAQLLGNPGFETGSATPWTASSGVINNSSSEPPHSGSWDAWLDGYGTTHTDTLSQSVSIPSGCSSYQLSFWLHVDTAETSTTTAYDKLTVQVLNSSGTVLGTLATFSNLDHNTGYTQHTIDLSAYAGQQITLKFTGSEDNELQTSFVIDDTAVNVS</sequence>
<dbReference type="InterPro" id="IPR006644">
    <property type="entry name" value="Cadg"/>
</dbReference>
<feature type="signal peptide" evidence="7">
    <location>
        <begin position="1"/>
        <end position="29"/>
    </location>
</feature>
<name>A0ABT1P9R6_9ACTN</name>
<dbReference type="InterPro" id="IPR015919">
    <property type="entry name" value="Cadherin-like_sf"/>
</dbReference>
<reference evidence="9 10" key="1">
    <citation type="submission" date="2022-06" db="EMBL/GenBank/DDBJ databases">
        <title>Draft genome sequence of type strain Streptomyces rubrisoli DSM 42083.</title>
        <authorList>
            <person name="Duangmal K."/>
            <person name="Klaysubun C."/>
        </authorList>
    </citation>
    <scope>NUCLEOTIDE SEQUENCE [LARGE SCALE GENOMIC DNA]</scope>
    <source>
        <strain evidence="9 10">DSM 42083</strain>
    </source>
</reference>
<evidence type="ECO:0000313" key="10">
    <source>
        <dbReference type="Proteomes" id="UP001206206"/>
    </source>
</evidence>
<dbReference type="Gene3D" id="2.60.120.260">
    <property type="entry name" value="Galactose-binding domain-like"/>
    <property type="match status" value="1"/>
</dbReference>
<evidence type="ECO:0000256" key="3">
    <source>
        <dbReference type="ARBA" id="ARBA00012027"/>
    </source>
</evidence>
<dbReference type="PANTHER" id="PTHR43856:SF1">
    <property type="entry name" value="MITOCHONDRIAL CARDIOLIPIN HYDROLASE"/>
    <property type="match status" value="1"/>
</dbReference>
<dbReference type="EC" id="3.1.4.4" evidence="3"/>
<evidence type="ECO:0000259" key="8">
    <source>
        <dbReference type="PROSITE" id="PS50035"/>
    </source>
</evidence>
<dbReference type="SMART" id="SM00736">
    <property type="entry name" value="CADG"/>
    <property type="match status" value="2"/>
</dbReference>
<dbReference type="SUPFAM" id="SSF56024">
    <property type="entry name" value="Phospholipase D/nuclease"/>
    <property type="match status" value="2"/>
</dbReference>
<dbReference type="InterPro" id="IPR013783">
    <property type="entry name" value="Ig-like_fold"/>
</dbReference>
<feature type="chain" id="PRO_5045838872" description="phospholipase D" evidence="7">
    <location>
        <begin position="30"/>
        <end position="667"/>
    </location>
</feature>
<dbReference type="InterPro" id="IPR001736">
    <property type="entry name" value="PLipase_D/transphosphatidylase"/>
</dbReference>
<evidence type="ECO:0000256" key="4">
    <source>
        <dbReference type="ARBA" id="ARBA00022801"/>
    </source>
</evidence>
<keyword evidence="4" id="KW-0378">Hydrolase</keyword>
<evidence type="ECO:0000256" key="6">
    <source>
        <dbReference type="ARBA" id="ARBA00023098"/>
    </source>
</evidence>
<dbReference type="EMBL" id="JANFNH010000001">
    <property type="protein sequence ID" value="MCQ4040993.1"/>
    <property type="molecule type" value="Genomic_DNA"/>
</dbReference>
<evidence type="ECO:0000313" key="9">
    <source>
        <dbReference type="EMBL" id="MCQ4040993.1"/>
    </source>
</evidence>
<comment type="catalytic activity">
    <reaction evidence="1">
        <text>a 1,2-diacyl-sn-glycero-3-phosphocholine + H2O = a 1,2-diacyl-sn-glycero-3-phosphate + choline + H(+)</text>
        <dbReference type="Rhea" id="RHEA:14445"/>
        <dbReference type="ChEBI" id="CHEBI:15354"/>
        <dbReference type="ChEBI" id="CHEBI:15377"/>
        <dbReference type="ChEBI" id="CHEBI:15378"/>
        <dbReference type="ChEBI" id="CHEBI:57643"/>
        <dbReference type="ChEBI" id="CHEBI:58608"/>
        <dbReference type="EC" id="3.1.4.4"/>
    </reaction>
</comment>
<keyword evidence="10" id="KW-1185">Reference proteome</keyword>